<dbReference type="EMBL" id="MDHJ01000001">
    <property type="protein sequence ID" value="OUE07832.1"/>
    <property type="molecule type" value="Genomic_DNA"/>
</dbReference>
<dbReference type="GO" id="GO:0017168">
    <property type="term" value="F:5-oxoprolinase (ATP-hydrolyzing) activity"/>
    <property type="evidence" value="ECO:0007669"/>
    <property type="project" value="UniProtKB-UniRule"/>
</dbReference>
<dbReference type="HAMAP" id="MF_00691">
    <property type="entry name" value="PxpA"/>
    <property type="match status" value="1"/>
</dbReference>
<dbReference type="Pfam" id="PF03746">
    <property type="entry name" value="LamB_YcsF"/>
    <property type="match status" value="1"/>
</dbReference>
<comment type="catalytic activity">
    <reaction evidence="1">
        <text>5-oxo-L-proline + ATP + 2 H2O = L-glutamate + ADP + phosphate + H(+)</text>
        <dbReference type="Rhea" id="RHEA:10348"/>
        <dbReference type="ChEBI" id="CHEBI:15377"/>
        <dbReference type="ChEBI" id="CHEBI:15378"/>
        <dbReference type="ChEBI" id="CHEBI:29985"/>
        <dbReference type="ChEBI" id="CHEBI:30616"/>
        <dbReference type="ChEBI" id="CHEBI:43474"/>
        <dbReference type="ChEBI" id="CHEBI:58402"/>
        <dbReference type="ChEBI" id="CHEBI:456216"/>
        <dbReference type="EC" id="3.5.2.9"/>
    </reaction>
</comment>
<dbReference type="PANTHER" id="PTHR30292">
    <property type="entry name" value="UNCHARACTERIZED PROTEIN YBGL-RELATED"/>
    <property type="match status" value="1"/>
</dbReference>
<dbReference type="SUPFAM" id="SSF88713">
    <property type="entry name" value="Glycoside hydrolase/deacetylase"/>
    <property type="match status" value="1"/>
</dbReference>
<dbReference type="Gene3D" id="3.20.20.370">
    <property type="entry name" value="Glycoside hydrolase/deacetylase"/>
    <property type="match status" value="1"/>
</dbReference>
<comment type="caution">
    <text evidence="3">The sequence shown here is derived from an EMBL/GenBank/DDBJ whole genome shotgun (WGS) entry which is preliminary data.</text>
</comment>
<dbReference type="PANTHER" id="PTHR30292:SF0">
    <property type="entry name" value="5-OXOPROLINASE SUBUNIT A"/>
    <property type="match status" value="1"/>
</dbReference>
<dbReference type="AlphaFoldDB" id="A0A251XQJ9"/>
<organism evidence="3 4">
    <name type="scientific">Clavibacter michiganensis</name>
    <dbReference type="NCBI Taxonomy" id="28447"/>
    <lineage>
        <taxon>Bacteria</taxon>
        <taxon>Bacillati</taxon>
        <taxon>Actinomycetota</taxon>
        <taxon>Actinomycetes</taxon>
        <taxon>Micrococcales</taxon>
        <taxon>Microbacteriaceae</taxon>
        <taxon>Clavibacter</taxon>
    </lineage>
</organism>
<dbReference type="GO" id="GO:0005975">
    <property type="term" value="P:carbohydrate metabolic process"/>
    <property type="evidence" value="ECO:0007669"/>
    <property type="project" value="InterPro"/>
</dbReference>
<comment type="function">
    <text evidence="1">Catalyzes the cleavage of 5-oxoproline to form L-glutamate coupled to the hydrolysis of ATP to ADP and inorganic phosphate.</text>
</comment>
<evidence type="ECO:0000256" key="1">
    <source>
        <dbReference type="HAMAP-Rule" id="MF_00691"/>
    </source>
</evidence>
<dbReference type="Proteomes" id="UP000195106">
    <property type="component" value="Unassembled WGS sequence"/>
</dbReference>
<accession>A0A251XQJ9</accession>
<comment type="similarity">
    <text evidence="1">Belongs to the LamB/PxpA family.</text>
</comment>
<dbReference type="InterPro" id="IPR005501">
    <property type="entry name" value="LamB/YcsF/PxpA-like"/>
</dbReference>
<dbReference type="NCBIfam" id="NF003814">
    <property type="entry name" value="PRK05406.1-3"/>
    <property type="match status" value="1"/>
</dbReference>
<name>A0A251XQJ9_9MICO</name>
<protein>
    <recommendedName>
        <fullName evidence="1">5-oxoprolinase subunit A</fullName>
        <shortName evidence="1">5-OPase subunit A</shortName>
        <ecNumber evidence="1">3.5.2.9</ecNumber>
    </recommendedName>
    <alternativeName>
        <fullName evidence="1">5-oxoprolinase (ATP-hydrolyzing) subunit A</fullName>
    </alternativeName>
</protein>
<feature type="region of interest" description="Disordered" evidence="2">
    <location>
        <begin position="251"/>
        <end position="283"/>
    </location>
</feature>
<dbReference type="CDD" id="cd10787">
    <property type="entry name" value="LamB_YcsF_like"/>
    <property type="match status" value="1"/>
</dbReference>
<keyword evidence="1" id="KW-0547">Nucleotide-binding</keyword>
<proteinExistence type="inferred from homology"/>
<sequence>MQIDLNSDLAESFGRWTLGDDDAMLDVVSSANVACGFHAGDPLVMLHALERAARNGVAVGAHVAYRDLAGFGRRDLDASPAELTGDVLYQLAAISGMARTVGARVSYVKPHGALYNRIAHDPVQAQAVVDAVVALDPGLPVLGLPGSEILRLAGTAGLPTRVEAFTDRAYTPEGALVSRRVEGSVIHDPAEVAARSVRMATEGTVVAIDGSVVRLDPDSLCLHSDTPGAVDLARIVRDALEAAGVEVRPVPDADGRASAHASESAAAEAPGSRALPARHRRAL</sequence>
<dbReference type="GO" id="GO:0005524">
    <property type="term" value="F:ATP binding"/>
    <property type="evidence" value="ECO:0007669"/>
    <property type="project" value="UniProtKB-UniRule"/>
</dbReference>
<gene>
    <name evidence="1" type="primary">pxpA</name>
    <name evidence="3" type="ORF">CMsap09_02705</name>
</gene>
<comment type="subunit">
    <text evidence="1">Forms a complex composed of PxpA, PxpB and PxpC.</text>
</comment>
<reference evidence="3 4" key="1">
    <citation type="submission" date="2016-08" db="EMBL/GenBank/DDBJ databases">
        <title>Genome sequence of Clavibacter michiganensis spp. strain CASJ009.</title>
        <authorList>
            <person name="Thapa S.P."/>
            <person name="Coaker G."/>
        </authorList>
    </citation>
    <scope>NUCLEOTIDE SEQUENCE [LARGE SCALE GENOMIC DNA]</scope>
    <source>
        <strain evidence="3">CASJ009</strain>
    </source>
</reference>
<keyword evidence="1" id="KW-0378">Hydrolase</keyword>
<dbReference type="NCBIfam" id="NF003816">
    <property type="entry name" value="PRK05406.1-5"/>
    <property type="match status" value="1"/>
</dbReference>
<evidence type="ECO:0000256" key="2">
    <source>
        <dbReference type="SAM" id="MobiDB-lite"/>
    </source>
</evidence>
<evidence type="ECO:0000313" key="4">
    <source>
        <dbReference type="Proteomes" id="UP000195106"/>
    </source>
</evidence>
<keyword evidence="1" id="KW-0067">ATP-binding</keyword>
<feature type="compositionally biased region" description="Low complexity" evidence="2">
    <location>
        <begin position="258"/>
        <end position="275"/>
    </location>
</feature>
<evidence type="ECO:0000313" key="3">
    <source>
        <dbReference type="EMBL" id="OUE07832.1"/>
    </source>
</evidence>
<dbReference type="EC" id="3.5.2.9" evidence="1"/>
<dbReference type="InterPro" id="IPR011330">
    <property type="entry name" value="Glyco_hydro/deAcase_b/a-brl"/>
</dbReference>